<feature type="domain" description="Ubiquitin-like" evidence="3">
    <location>
        <begin position="345"/>
        <end position="404"/>
    </location>
</feature>
<keyword evidence="5" id="KW-1185">Reference proteome</keyword>
<dbReference type="PROSITE" id="PS50053">
    <property type="entry name" value="UBIQUITIN_2"/>
    <property type="match status" value="3"/>
</dbReference>
<feature type="domain" description="Ubiquitin-like" evidence="3">
    <location>
        <begin position="27"/>
        <end position="79"/>
    </location>
</feature>
<evidence type="ECO:0000313" key="5">
    <source>
        <dbReference type="Proteomes" id="UP001420932"/>
    </source>
</evidence>
<protein>
    <recommendedName>
        <fullName evidence="3">Ubiquitin-like domain-containing protein</fullName>
    </recommendedName>
</protein>
<organism evidence="4 5">
    <name type="scientific">Stephania yunnanensis</name>
    <dbReference type="NCBI Taxonomy" id="152371"/>
    <lineage>
        <taxon>Eukaryota</taxon>
        <taxon>Viridiplantae</taxon>
        <taxon>Streptophyta</taxon>
        <taxon>Embryophyta</taxon>
        <taxon>Tracheophyta</taxon>
        <taxon>Spermatophyta</taxon>
        <taxon>Magnoliopsida</taxon>
        <taxon>Ranunculales</taxon>
        <taxon>Menispermaceae</taxon>
        <taxon>Menispermoideae</taxon>
        <taxon>Cissampelideae</taxon>
        <taxon>Stephania</taxon>
    </lineage>
</organism>
<dbReference type="InterPro" id="IPR050158">
    <property type="entry name" value="Ubiquitin_ubiquitin-like"/>
</dbReference>
<dbReference type="Gene3D" id="3.10.20.90">
    <property type="entry name" value="Phosphatidylinositol 3-kinase Catalytic Subunit, Chain A, domain 1"/>
    <property type="match status" value="3"/>
</dbReference>
<feature type="region of interest" description="Disordered" evidence="2">
    <location>
        <begin position="141"/>
        <end position="160"/>
    </location>
</feature>
<gene>
    <name evidence="4" type="ORF">Syun_024847</name>
</gene>
<dbReference type="SMART" id="SM00213">
    <property type="entry name" value="UBQ"/>
    <property type="match status" value="3"/>
</dbReference>
<feature type="compositionally biased region" description="Low complexity" evidence="2">
    <location>
        <begin position="141"/>
        <end position="151"/>
    </location>
</feature>
<evidence type="ECO:0000256" key="2">
    <source>
        <dbReference type="SAM" id="MobiDB-lite"/>
    </source>
</evidence>
<dbReference type="EMBL" id="JBBNAF010000011">
    <property type="protein sequence ID" value="KAK9097802.1"/>
    <property type="molecule type" value="Genomic_DNA"/>
</dbReference>
<evidence type="ECO:0000313" key="4">
    <source>
        <dbReference type="EMBL" id="KAK9097802.1"/>
    </source>
</evidence>
<dbReference type="PRINTS" id="PR00348">
    <property type="entry name" value="UBIQUITIN"/>
</dbReference>
<dbReference type="PANTHER" id="PTHR10666">
    <property type="entry name" value="UBIQUITIN"/>
    <property type="match status" value="1"/>
</dbReference>
<sequence>MVLMADQRVEGDGQQMESLPFELNVRLQIHVKSLAKPGLIPVEIAPTDTVNDLKQKIFEKVKVIPDDQRLLFGNSIIADGVVFDRVIAILGCQPQLADAIVESHEAAPGGPDTVTVHVTITMVPLIRGAANVLFHEAQMQSSSSDSDCNSDANTVSDEVQGRQRSRLIMPDISNENENLKNGNLSRKREFWIRGRVRRVLQLGVAVSVHSVANDAPFASITTNDEEIEIKSLTGKRIAVEVGVSDTLRDLKQKVFASEEIDPGNQRFMFGGNCLIDDEVAVVDQMNAILEEAIESVAALTVWLLFKFKGGGDDGESLDRSPNTSSSEADLDGEEKEPFELNGRRLQIHVISLTAHEIPVLITPTDTLRDLNQKIKDIENIPPNQQMLIFGGSLLSDGIVFDQVNAILARLPRLVHSIETHDSMPETVHVKMSLMLRLRGGLNVIHHEGQRTWTASDSDSDHDENLRNDFMQA</sequence>
<dbReference type="GO" id="GO:0003729">
    <property type="term" value="F:mRNA binding"/>
    <property type="evidence" value="ECO:0007669"/>
    <property type="project" value="UniProtKB-ARBA"/>
</dbReference>
<feature type="region of interest" description="Disordered" evidence="2">
    <location>
        <begin position="312"/>
        <end position="336"/>
    </location>
</feature>
<feature type="region of interest" description="Disordered" evidence="2">
    <location>
        <begin position="450"/>
        <end position="472"/>
    </location>
</feature>
<accession>A0AAP0EVW2</accession>
<dbReference type="AlphaFoldDB" id="A0AAP0EVW2"/>
<dbReference type="SUPFAM" id="SSF54236">
    <property type="entry name" value="Ubiquitin-like"/>
    <property type="match status" value="3"/>
</dbReference>
<name>A0AAP0EVW2_9MAGN</name>
<feature type="domain" description="Ubiquitin-like" evidence="3">
    <location>
        <begin position="225"/>
        <end position="278"/>
    </location>
</feature>
<dbReference type="InterPro" id="IPR029071">
    <property type="entry name" value="Ubiquitin-like_domsf"/>
</dbReference>
<dbReference type="Proteomes" id="UP001420932">
    <property type="component" value="Unassembled WGS sequence"/>
</dbReference>
<proteinExistence type="predicted"/>
<comment type="caution">
    <text evidence="4">The sequence shown here is derived from an EMBL/GenBank/DDBJ whole genome shotgun (WGS) entry which is preliminary data.</text>
</comment>
<dbReference type="InterPro" id="IPR019956">
    <property type="entry name" value="Ubiquitin_dom"/>
</dbReference>
<evidence type="ECO:0000256" key="1">
    <source>
        <dbReference type="ARBA" id="ARBA00022499"/>
    </source>
</evidence>
<dbReference type="InterPro" id="IPR000626">
    <property type="entry name" value="Ubiquitin-like_dom"/>
</dbReference>
<evidence type="ECO:0000259" key="3">
    <source>
        <dbReference type="PROSITE" id="PS50053"/>
    </source>
</evidence>
<dbReference type="CDD" id="cd17039">
    <property type="entry name" value="Ubl_ubiquitin_like"/>
    <property type="match status" value="2"/>
</dbReference>
<reference evidence="4 5" key="1">
    <citation type="submission" date="2024-01" db="EMBL/GenBank/DDBJ databases">
        <title>Genome assemblies of Stephania.</title>
        <authorList>
            <person name="Yang L."/>
        </authorList>
    </citation>
    <scope>NUCLEOTIDE SEQUENCE [LARGE SCALE GENOMIC DNA]</scope>
    <source>
        <strain evidence="4">YNDBR</strain>
        <tissue evidence="4">Leaf</tissue>
    </source>
</reference>
<keyword evidence="1" id="KW-1017">Isopeptide bond</keyword>
<dbReference type="Pfam" id="PF00240">
    <property type="entry name" value="ubiquitin"/>
    <property type="match status" value="3"/>
</dbReference>